<dbReference type="Pfam" id="PF00400">
    <property type="entry name" value="WD40"/>
    <property type="match status" value="8"/>
</dbReference>
<dbReference type="PROSITE" id="PS00678">
    <property type="entry name" value="WD_REPEATS_1"/>
    <property type="match status" value="2"/>
</dbReference>
<feature type="repeat" description="WD" evidence="5">
    <location>
        <begin position="529"/>
        <end position="570"/>
    </location>
</feature>
<keyword evidence="3" id="KW-0677">Repeat</keyword>
<dbReference type="Pfam" id="PF08625">
    <property type="entry name" value="Utp13"/>
    <property type="match status" value="1"/>
</dbReference>
<sequence length="813" mass="91679">MDNRQLKESFDIETKVEAFYTGGNVKWSDDGEHLFCHNYDHVVALSLSKNTRVEIGIENKSETDDINEDPVTCFTASDDGESVITYHKSTLFRYYKVQEPKTPVKLWKSLHNPVVSMAIMKMGDALNVASGGVDGSIRLWDIEKHACTFSLKGAQGVIGVILYQFCKLLSESPLLFAVGDDHIIRGWNTQTGKNDITLEGHFSQVTSLSFHEDGKHAVSSGRDKVLILWDLQKQKALRTWPVFENIEGIFIIPNESDFPGRDKKKKSDIFVSSAGGHGVVKIWDMHLGKKVHQQTNSLIPPAQYEEGLAVTQLLYNKESNSILMVSTSHNIFTYTLDKFEIKKQLCGYLDEIVDIAFLGTLDTHIVVAANTCDLILFEIETMKCQILQGHKDNLLSVATTSANRNLLISSDKAKSIRLWLMDEKTKVVSCIGERNEHTAAVISVAISQATASFFVSVGKDSCLKLWDLPEKLENLDATSYNSPNTICAHQQQEITCVDISPDNKIIATGSLDKTAKLWTSDKLQLLGTLKGHRRGIHCVRFSPIDQVLATASSDCNIKLWSLSELNCVKTFEGNEAGVMKIQFASCGMQLISSAINGLIKFWSVKTSECNLTLEGHKGKVWSIQMNHNETRLVSADIDSRFILWRDTTQEKKELELAQKEERMQDEQNLSNALKADKLLKALRLALKCQKPHTVLKIIEAIVKKGEEKLDRTICKLSPEHQVELLHNAIAWNTNARNYHVAQIVIYHVLKKVGINNVEKDVRETLRSLIPYTERHFRRVTRVFKDLHLLRYTVTQMTTNVEDDDDDDDDNMEL</sequence>
<dbReference type="InterPro" id="IPR019775">
    <property type="entry name" value="WD40_repeat_CS"/>
</dbReference>
<feature type="repeat" description="WD" evidence="5">
    <location>
        <begin position="128"/>
        <end position="150"/>
    </location>
</feature>
<dbReference type="InterPro" id="IPR001680">
    <property type="entry name" value="WD40_rpt"/>
</dbReference>
<keyword evidence="6" id="KW-0175">Coiled coil</keyword>
<evidence type="ECO:0000256" key="4">
    <source>
        <dbReference type="ARBA" id="ARBA00023242"/>
    </source>
</evidence>
<dbReference type="InterPro" id="IPR020472">
    <property type="entry name" value="WD40_PAC1"/>
</dbReference>
<dbReference type="InterPro" id="IPR036322">
    <property type="entry name" value="WD40_repeat_dom_sf"/>
</dbReference>
<dbReference type="PROSITE" id="PS50082">
    <property type="entry name" value="WD_REPEATS_2"/>
    <property type="match status" value="8"/>
</dbReference>
<evidence type="ECO:0000256" key="1">
    <source>
        <dbReference type="ARBA" id="ARBA00004604"/>
    </source>
</evidence>
<dbReference type="Gene3D" id="2.130.10.10">
    <property type="entry name" value="YVTN repeat-like/Quinoprotein amine dehydrogenase"/>
    <property type="match status" value="4"/>
</dbReference>
<organism evidence="8 9">
    <name type="scientific">Trichogramma kaykai</name>
    <dbReference type="NCBI Taxonomy" id="54128"/>
    <lineage>
        <taxon>Eukaryota</taxon>
        <taxon>Metazoa</taxon>
        <taxon>Ecdysozoa</taxon>
        <taxon>Arthropoda</taxon>
        <taxon>Hexapoda</taxon>
        <taxon>Insecta</taxon>
        <taxon>Pterygota</taxon>
        <taxon>Neoptera</taxon>
        <taxon>Endopterygota</taxon>
        <taxon>Hymenoptera</taxon>
        <taxon>Apocrita</taxon>
        <taxon>Proctotrupomorpha</taxon>
        <taxon>Chalcidoidea</taxon>
        <taxon>Trichogrammatidae</taxon>
        <taxon>Trichogramma</taxon>
    </lineage>
</organism>
<feature type="repeat" description="WD" evidence="5">
    <location>
        <begin position="387"/>
        <end position="429"/>
    </location>
</feature>
<evidence type="ECO:0000313" key="8">
    <source>
        <dbReference type="EMBL" id="KAL3395389.1"/>
    </source>
</evidence>
<proteinExistence type="predicted"/>
<dbReference type="InterPro" id="IPR013934">
    <property type="entry name" value="Utp13_C"/>
</dbReference>
<accession>A0ABD2WRC6</accession>
<dbReference type="SMART" id="SM00320">
    <property type="entry name" value="WD40"/>
    <property type="match status" value="11"/>
</dbReference>
<dbReference type="Proteomes" id="UP001627154">
    <property type="component" value="Unassembled WGS sequence"/>
</dbReference>
<protein>
    <recommendedName>
        <fullName evidence="7">U3 small nucleolar RNA-associated protein 13 C-terminal domain-containing protein</fullName>
    </recommendedName>
</protein>
<feature type="domain" description="U3 small nucleolar RNA-associated protein 13 C-terminal" evidence="7">
    <location>
        <begin position="666"/>
        <end position="796"/>
    </location>
</feature>
<keyword evidence="4" id="KW-0539">Nucleus</keyword>
<dbReference type="EMBL" id="JBJJXI010000082">
    <property type="protein sequence ID" value="KAL3395389.1"/>
    <property type="molecule type" value="Genomic_DNA"/>
</dbReference>
<feature type="repeat" description="WD" evidence="5">
    <location>
        <begin position="571"/>
        <end position="612"/>
    </location>
</feature>
<evidence type="ECO:0000256" key="6">
    <source>
        <dbReference type="SAM" id="Coils"/>
    </source>
</evidence>
<name>A0ABD2WRC6_9HYME</name>
<evidence type="ECO:0000313" key="9">
    <source>
        <dbReference type="Proteomes" id="UP001627154"/>
    </source>
</evidence>
<feature type="repeat" description="WD" evidence="5">
    <location>
        <begin position="487"/>
        <end position="528"/>
    </location>
</feature>
<feature type="repeat" description="WD" evidence="5">
    <location>
        <begin position="198"/>
        <end position="239"/>
    </location>
</feature>
<comment type="caution">
    <text evidence="8">The sequence shown here is derived from an EMBL/GenBank/DDBJ whole genome shotgun (WGS) entry which is preliminary data.</text>
</comment>
<dbReference type="AlphaFoldDB" id="A0ABD2WRC6"/>
<dbReference type="SUPFAM" id="SSF50978">
    <property type="entry name" value="WD40 repeat-like"/>
    <property type="match status" value="2"/>
</dbReference>
<dbReference type="PANTHER" id="PTHR19854:SF15">
    <property type="entry name" value="TRANSDUCIN BETA-LIKE PROTEIN 3"/>
    <property type="match status" value="1"/>
</dbReference>
<feature type="repeat" description="WD" evidence="5">
    <location>
        <begin position="434"/>
        <end position="468"/>
    </location>
</feature>
<dbReference type="InterPro" id="IPR015943">
    <property type="entry name" value="WD40/YVTN_repeat-like_dom_sf"/>
</dbReference>
<dbReference type="PRINTS" id="PR00320">
    <property type="entry name" value="GPROTEINBRPT"/>
</dbReference>
<dbReference type="CDD" id="cd00200">
    <property type="entry name" value="WD40"/>
    <property type="match status" value="2"/>
</dbReference>
<gene>
    <name evidence="8" type="ORF">TKK_010499</name>
</gene>
<evidence type="ECO:0000256" key="5">
    <source>
        <dbReference type="PROSITE-ProRule" id="PRU00221"/>
    </source>
</evidence>
<dbReference type="PROSITE" id="PS50294">
    <property type="entry name" value="WD_REPEATS_REGION"/>
    <property type="match status" value="4"/>
</dbReference>
<evidence type="ECO:0000256" key="2">
    <source>
        <dbReference type="ARBA" id="ARBA00022574"/>
    </source>
</evidence>
<evidence type="ECO:0000256" key="3">
    <source>
        <dbReference type="ARBA" id="ARBA00022737"/>
    </source>
</evidence>
<dbReference type="PANTHER" id="PTHR19854">
    <property type="entry name" value="TRANSDUCIN BETA-LIKE 3"/>
    <property type="match status" value="1"/>
</dbReference>
<dbReference type="GO" id="GO:0005730">
    <property type="term" value="C:nucleolus"/>
    <property type="evidence" value="ECO:0007669"/>
    <property type="project" value="UniProtKB-SubCell"/>
</dbReference>
<feature type="coiled-coil region" evidence="6">
    <location>
        <begin position="649"/>
        <end position="676"/>
    </location>
</feature>
<feature type="repeat" description="WD" evidence="5">
    <location>
        <begin position="613"/>
        <end position="644"/>
    </location>
</feature>
<keyword evidence="9" id="KW-1185">Reference proteome</keyword>
<evidence type="ECO:0000259" key="7">
    <source>
        <dbReference type="Pfam" id="PF08625"/>
    </source>
</evidence>
<reference evidence="8 9" key="1">
    <citation type="journal article" date="2024" name="bioRxiv">
        <title>A reference genome for Trichogramma kaykai: A tiny desert-dwelling parasitoid wasp with competing sex-ratio distorters.</title>
        <authorList>
            <person name="Culotta J."/>
            <person name="Lindsey A.R."/>
        </authorList>
    </citation>
    <scope>NUCLEOTIDE SEQUENCE [LARGE SCALE GENOMIC DNA]</scope>
    <source>
        <strain evidence="8 9">KSX58</strain>
    </source>
</reference>
<keyword evidence="2 5" id="KW-0853">WD repeat</keyword>
<comment type="subcellular location">
    <subcellularLocation>
        <location evidence="1">Nucleus</location>
        <location evidence="1">Nucleolus</location>
    </subcellularLocation>
</comment>